<organism evidence="5 6">
    <name type="scientific">Vreelandella rituensis</name>
    <dbReference type="NCBI Taxonomy" id="2282306"/>
    <lineage>
        <taxon>Bacteria</taxon>
        <taxon>Pseudomonadati</taxon>
        <taxon>Pseudomonadota</taxon>
        <taxon>Gammaproteobacteria</taxon>
        <taxon>Oceanospirillales</taxon>
        <taxon>Halomonadaceae</taxon>
        <taxon>Vreelandella</taxon>
    </lineage>
</organism>
<keyword evidence="5" id="KW-0255">Endonuclease</keyword>
<comment type="caution">
    <text evidence="5">The sequence shown here is derived from an EMBL/GenBank/DDBJ whole genome shotgun (WGS) entry which is preliminary data.</text>
</comment>
<dbReference type="InterPro" id="IPR051212">
    <property type="entry name" value="Type-I_RE_S_subunit"/>
</dbReference>
<evidence type="ECO:0000313" key="6">
    <source>
        <dbReference type="Proteomes" id="UP000253204"/>
    </source>
</evidence>
<accession>A0A368UAB5</accession>
<gene>
    <name evidence="5" type="ORF">DU506_01935</name>
</gene>
<name>A0A368UAB5_9GAMM</name>
<reference evidence="5 6" key="1">
    <citation type="submission" date="2018-07" db="EMBL/GenBank/DDBJ databases">
        <title>Halomonas rutogse sp. nov., isolated from Lake TangqianCo on Tibetan Plateau.</title>
        <authorList>
            <person name="Lu H."/>
            <person name="Xing P."/>
            <person name="Wu Q."/>
        </authorList>
    </citation>
    <scope>NUCLEOTIDE SEQUENCE [LARGE SCALE GENOMIC DNA]</scope>
    <source>
        <strain evidence="5 6">TQ8S</strain>
    </source>
</reference>
<dbReference type="Proteomes" id="UP000253204">
    <property type="component" value="Unassembled WGS sequence"/>
</dbReference>
<feature type="domain" description="Type I restriction modification DNA specificity" evidence="4">
    <location>
        <begin position="385"/>
        <end position="560"/>
    </location>
</feature>
<evidence type="ECO:0000313" key="5">
    <source>
        <dbReference type="EMBL" id="RCV93407.1"/>
    </source>
</evidence>
<dbReference type="CDD" id="cd17523">
    <property type="entry name" value="RMtype1_S_StySPI-TRD2-CR2_like"/>
    <property type="match status" value="1"/>
</dbReference>
<evidence type="ECO:0000256" key="3">
    <source>
        <dbReference type="ARBA" id="ARBA00023125"/>
    </source>
</evidence>
<dbReference type="EMBL" id="QPIJ01000002">
    <property type="protein sequence ID" value="RCV93407.1"/>
    <property type="molecule type" value="Genomic_DNA"/>
</dbReference>
<dbReference type="GO" id="GO:0003677">
    <property type="term" value="F:DNA binding"/>
    <property type="evidence" value="ECO:0007669"/>
    <property type="project" value="UniProtKB-KW"/>
</dbReference>
<feature type="domain" description="Type I restriction modification DNA specificity" evidence="4">
    <location>
        <begin position="156"/>
        <end position="298"/>
    </location>
</feature>
<dbReference type="RefSeq" id="WP_114485279.1">
    <property type="nucleotide sequence ID" value="NZ_CBCSHM010000002.1"/>
</dbReference>
<dbReference type="InterPro" id="IPR000055">
    <property type="entry name" value="Restrct_endonuc_typeI_TRD"/>
</dbReference>
<evidence type="ECO:0000256" key="2">
    <source>
        <dbReference type="ARBA" id="ARBA00022747"/>
    </source>
</evidence>
<dbReference type="GO" id="GO:0004519">
    <property type="term" value="F:endonuclease activity"/>
    <property type="evidence" value="ECO:0007669"/>
    <property type="project" value="UniProtKB-KW"/>
</dbReference>
<dbReference type="InterPro" id="IPR044946">
    <property type="entry name" value="Restrct_endonuc_typeI_TRD_sf"/>
</dbReference>
<comment type="similarity">
    <text evidence="1">Belongs to the type-I restriction system S methylase family.</text>
</comment>
<sequence>MSGQERLTAIATDGGSVDVAGAVIDHLDLWTSAVTTKSTAGRGRNGKIELTGIKKLRELIMELAVRGKLVDQDPSDESASVLLERIAEEKARLVKEGKIKKLLEVTEEDIPYTAPKSWKWIKFDNLYPSFQNGASSRGDADGEEITVIRLADISNLEISLEDTRLLPISRKSIKKYSIVKNDILIIRVNGSEDLVGQLIPVRTSLEAIYCDHFIRVRTPENLVAAEYLCILSASSVFRSRIKELFISTAGQKTVNQKHISSLPTPLPPLAEQYRIVDKVDELLALCDRLEQHVGDQLEAHETLVDTLLGTLTQSENATELAENWTRLAAHFDTLFTTELSIDKLKQTILQLAVMGRLVEQDPNDEPVTCLLQRYGIKSKPHSLQGWAEVALGSVGKILGGSTPTKSKAEFWDGSIPWVSPKDMKLPLIQDSQIRITEQALKQTTLKVVPENSLIMVVRGMILAHSFPVAITGREVTINQDMKALVPPKEISTYLLLYMQAGKSKVVELVDRSSHGTCKLISEKLWSHAIHLPPMEEQARIVQKVDELMAICAHLKERLNQASETRCQLAEAVTDGALH</sequence>
<protein>
    <submittedName>
        <fullName evidence="5">Restriction endonuclease subunit S</fullName>
    </submittedName>
</protein>
<keyword evidence="5" id="KW-0378">Hydrolase</keyword>
<keyword evidence="2" id="KW-0680">Restriction system</keyword>
<dbReference type="Pfam" id="PF01420">
    <property type="entry name" value="Methylase_S"/>
    <property type="match status" value="2"/>
</dbReference>
<keyword evidence="5" id="KW-0540">Nuclease</keyword>
<dbReference type="SUPFAM" id="SSF116734">
    <property type="entry name" value="DNA methylase specificity domain"/>
    <property type="match status" value="2"/>
</dbReference>
<dbReference type="AlphaFoldDB" id="A0A368UAB5"/>
<dbReference type="Gene3D" id="3.90.220.20">
    <property type="entry name" value="DNA methylase specificity domains"/>
    <property type="match status" value="2"/>
</dbReference>
<evidence type="ECO:0000256" key="1">
    <source>
        <dbReference type="ARBA" id="ARBA00010923"/>
    </source>
</evidence>
<keyword evidence="6" id="KW-1185">Reference proteome</keyword>
<keyword evidence="3" id="KW-0238">DNA-binding</keyword>
<evidence type="ECO:0000259" key="4">
    <source>
        <dbReference type="Pfam" id="PF01420"/>
    </source>
</evidence>
<proteinExistence type="inferred from homology"/>
<dbReference type="GO" id="GO:0009307">
    <property type="term" value="P:DNA restriction-modification system"/>
    <property type="evidence" value="ECO:0007669"/>
    <property type="project" value="UniProtKB-KW"/>
</dbReference>
<dbReference type="PANTHER" id="PTHR43140">
    <property type="entry name" value="TYPE-1 RESTRICTION ENZYME ECOKI SPECIFICITY PROTEIN"/>
    <property type="match status" value="1"/>
</dbReference>
<dbReference type="OrthoDB" id="398435at2"/>
<dbReference type="CDD" id="cd17249">
    <property type="entry name" value="RMtype1_S_EcoR124I-TRD2-CR2_like"/>
    <property type="match status" value="1"/>
</dbReference>
<dbReference type="PANTHER" id="PTHR43140:SF1">
    <property type="entry name" value="TYPE I RESTRICTION ENZYME ECOKI SPECIFICITY SUBUNIT"/>
    <property type="match status" value="1"/>
</dbReference>